<evidence type="ECO:0000256" key="2">
    <source>
        <dbReference type="ARBA" id="ARBA00022478"/>
    </source>
</evidence>
<sequence>MNESAPALTLRLGSDALTRARSHGEVRTHRTLKWRTRAPHPGGLMAPALFGPLHARTSACGTKHPLTALGARCPKCGMEITTRRARRHWSAHLELHAPVAHPLFLRELGQVLGLSTMQLHAVLTGQAAAPWGGRGPQALWDALVEIREGNRELGGAGRAVQRLLDTQGRVVTDLMRWTLPVHPADLRPVLDTRTATLKSDLNDLYRT</sequence>
<dbReference type="EC" id="2.7.7.6" evidence="1"/>
<dbReference type="InterPro" id="IPR044893">
    <property type="entry name" value="RNA_pol_Rpb1_clamp_domain"/>
</dbReference>
<keyword evidence="5" id="KW-0804">Transcription</keyword>
<evidence type="ECO:0000256" key="1">
    <source>
        <dbReference type="ARBA" id="ARBA00012418"/>
    </source>
</evidence>
<dbReference type="EMBL" id="JAURUR010000011">
    <property type="protein sequence ID" value="MDP9765472.1"/>
    <property type="molecule type" value="Genomic_DNA"/>
</dbReference>
<organism evidence="6 7">
    <name type="scientific">Deinococcus enclensis</name>
    <dbReference type="NCBI Taxonomy" id="1049582"/>
    <lineage>
        <taxon>Bacteria</taxon>
        <taxon>Thermotogati</taxon>
        <taxon>Deinococcota</taxon>
        <taxon>Deinococci</taxon>
        <taxon>Deinococcales</taxon>
        <taxon>Deinococcaceae</taxon>
        <taxon>Deinococcus</taxon>
    </lineage>
</organism>
<keyword evidence="4" id="KW-0548">Nucleotidyltransferase</keyword>
<dbReference type="Proteomes" id="UP001232163">
    <property type="component" value="Unassembled WGS sequence"/>
</dbReference>
<reference evidence="6 7" key="1">
    <citation type="submission" date="2023-07" db="EMBL/GenBank/DDBJ databases">
        <title>Genomic Encyclopedia of Type Strains, Phase IV (KMG-IV): sequencing the most valuable type-strain genomes for metagenomic binning, comparative biology and taxonomic classification.</title>
        <authorList>
            <person name="Goeker M."/>
        </authorList>
    </citation>
    <scope>NUCLEOTIDE SEQUENCE [LARGE SCALE GENOMIC DNA]</scope>
    <source>
        <strain evidence="6 7">NIO-1023</strain>
    </source>
</reference>
<dbReference type="GO" id="GO:0000428">
    <property type="term" value="C:DNA-directed RNA polymerase complex"/>
    <property type="evidence" value="ECO:0007669"/>
    <property type="project" value="UniProtKB-KW"/>
</dbReference>
<comment type="caution">
    <text evidence="6">The sequence shown here is derived from an EMBL/GenBank/DDBJ whole genome shotgun (WGS) entry which is preliminary data.</text>
</comment>
<protein>
    <recommendedName>
        <fullName evidence="1">DNA-directed RNA polymerase</fullName>
        <ecNumber evidence="1">2.7.7.6</ecNumber>
    </recommendedName>
</protein>
<dbReference type="RefSeq" id="WP_307467547.1">
    <property type="nucleotide sequence ID" value="NZ_JAURUR010000011.1"/>
</dbReference>
<evidence type="ECO:0000256" key="5">
    <source>
        <dbReference type="ARBA" id="ARBA00023163"/>
    </source>
</evidence>
<name>A0ABT9MFT9_9DEIO</name>
<accession>A0ABT9MFT9</accession>
<evidence type="ECO:0000256" key="3">
    <source>
        <dbReference type="ARBA" id="ARBA00022679"/>
    </source>
</evidence>
<gene>
    <name evidence="6" type="ORF">QO006_002923</name>
</gene>
<evidence type="ECO:0000313" key="6">
    <source>
        <dbReference type="EMBL" id="MDP9765472.1"/>
    </source>
</evidence>
<evidence type="ECO:0000256" key="4">
    <source>
        <dbReference type="ARBA" id="ARBA00022695"/>
    </source>
</evidence>
<proteinExistence type="predicted"/>
<keyword evidence="7" id="KW-1185">Reference proteome</keyword>
<dbReference type="Gene3D" id="4.10.860.120">
    <property type="entry name" value="RNA polymerase II, clamp domain"/>
    <property type="match status" value="1"/>
</dbReference>
<keyword evidence="2 6" id="KW-0240">DNA-directed RNA polymerase</keyword>
<evidence type="ECO:0000313" key="7">
    <source>
        <dbReference type="Proteomes" id="UP001232163"/>
    </source>
</evidence>
<keyword evidence="3" id="KW-0808">Transferase</keyword>
<dbReference type="SUPFAM" id="SSF64484">
    <property type="entry name" value="beta and beta-prime subunits of DNA dependent RNA-polymerase"/>
    <property type="match status" value="1"/>
</dbReference>